<reference evidence="2 3" key="1">
    <citation type="submission" date="2016-10" db="EMBL/GenBank/DDBJ databases">
        <authorList>
            <person name="de Groot N.N."/>
        </authorList>
    </citation>
    <scope>NUCLEOTIDE SEQUENCE [LARGE SCALE GENOMIC DNA]</scope>
    <source>
        <strain evidence="2 3">L 420-91</strain>
    </source>
</reference>
<name>A0A1G8D538_ANETH</name>
<dbReference type="RefSeq" id="WP_156424107.1">
    <property type="nucleotide sequence ID" value="NZ_FNDE01000030.1"/>
</dbReference>
<proteinExistence type="predicted"/>
<evidence type="ECO:0000256" key="1">
    <source>
        <dbReference type="SAM" id="MobiDB-lite"/>
    </source>
</evidence>
<gene>
    <name evidence="2" type="ORF">SAMN04489735_103040</name>
</gene>
<accession>A0A1G8D538</accession>
<dbReference type="Proteomes" id="UP000198956">
    <property type="component" value="Unassembled WGS sequence"/>
</dbReference>
<sequence length="50" mass="5910">MDQEKIGTPTTLRELEEKHKKQKQAPSTPERNQKLEDIGKRKEEHVQDEP</sequence>
<evidence type="ECO:0000313" key="2">
    <source>
        <dbReference type="EMBL" id="SDH52887.1"/>
    </source>
</evidence>
<dbReference type="EMBL" id="FNDE01000030">
    <property type="protein sequence ID" value="SDH52887.1"/>
    <property type="molecule type" value="Genomic_DNA"/>
</dbReference>
<feature type="compositionally biased region" description="Basic and acidic residues" evidence="1">
    <location>
        <begin position="31"/>
        <end position="50"/>
    </location>
</feature>
<protein>
    <submittedName>
        <fullName evidence="2">Uncharacterized protein</fullName>
    </submittedName>
</protein>
<evidence type="ECO:0000313" key="3">
    <source>
        <dbReference type="Proteomes" id="UP000198956"/>
    </source>
</evidence>
<organism evidence="2 3">
    <name type="scientific">Aneurinibacillus thermoaerophilus</name>
    <dbReference type="NCBI Taxonomy" id="143495"/>
    <lineage>
        <taxon>Bacteria</taxon>
        <taxon>Bacillati</taxon>
        <taxon>Bacillota</taxon>
        <taxon>Bacilli</taxon>
        <taxon>Bacillales</taxon>
        <taxon>Paenibacillaceae</taxon>
        <taxon>Aneurinibacillus group</taxon>
        <taxon>Aneurinibacillus</taxon>
    </lineage>
</organism>
<feature type="region of interest" description="Disordered" evidence="1">
    <location>
        <begin position="1"/>
        <end position="50"/>
    </location>
</feature>
<dbReference type="AlphaFoldDB" id="A0A1G8D538"/>